<feature type="non-terminal residue" evidence="6">
    <location>
        <position position="1"/>
    </location>
</feature>
<evidence type="ECO:0000256" key="5">
    <source>
        <dbReference type="SAM" id="Phobius"/>
    </source>
</evidence>
<accession>A0A074VCM3</accession>
<evidence type="ECO:0000256" key="3">
    <source>
        <dbReference type="ARBA" id="ARBA00022989"/>
    </source>
</evidence>
<dbReference type="Gene3D" id="1.20.58.340">
    <property type="entry name" value="Magnesium transport protein CorA, transmembrane region"/>
    <property type="match status" value="1"/>
</dbReference>
<evidence type="ECO:0008006" key="8">
    <source>
        <dbReference type="Google" id="ProtNLM"/>
    </source>
</evidence>
<evidence type="ECO:0000313" key="6">
    <source>
        <dbReference type="EMBL" id="KEQ58088.1"/>
    </source>
</evidence>
<proteinExistence type="predicted"/>
<organism evidence="6 7">
    <name type="scientific">Aureobasidium melanogenum (strain CBS 110374)</name>
    <name type="common">Aureobasidium pullulans var. melanogenum</name>
    <dbReference type="NCBI Taxonomy" id="1043003"/>
    <lineage>
        <taxon>Eukaryota</taxon>
        <taxon>Fungi</taxon>
        <taxon>Dikarya</taxon>
        <taxon>Ascomycota</taxon>
        <taxon>Pezizomycotina</taxon>
        <taxon>Dothideomycetes</taxon>
        <taxon>Dothideomycetidae</taxon>
        <taxon>Dothideales</taxon>
        <taxon>Saccotheciaceae</taxon>
        <taxon>Aureobasidium</taxon>
    </lineage>
</organism>
<dbReference type="AlphaFoldDB" id="A0A074VCM3"/>
<dbReference type="STRING" id="1043003.A0A074VCM3"/>
<protein>
    <recommendedName>
        <fullName evidence="8">Mg2+ transporter protein</fullName>
    </recommendedName>
</protein>
<dbReference type="InterPro" id="IPR002523">
    <property type="entry name" value="MgTranspt_CorA/ZnTranspt_ZntB"/>
</dbReference>
<dbReference type="GO" id="GO:0016020">
    <property type="term" value="C:membrane"/>
    <property type="evidence" value="ECO:0007669"/>
    <property type="project" value="UniProtKB-SubCell"/>
</dbReference>
<dbReference type="Pfam" id="PF01544">
    <property type="entry name" value="CorA"/>
    <property type="match status" value="1"/>
</dbReference>
<dbReference type="InterPro" id="IPR045863">
    <property type="entry name" value="CorA_TM1_TM2"/>
</dbReference>
<feature type="transmembrane region" description="Helical" evidence="5">
    <location>
        <begin position="312"/>
        <end position="333"/>
    </location>
</feature>
<sequence length="358" mass="41372">IPNAFWSETSARHNGYFGCSTFPYSKSKALIRYVLADTMFRLIVKKLKPQNEEKIEPRKKEKIEPQKKEKNYYWIEMGYFTRWTDRSNLLVCFNTPEEFRQQFVDTLQARQNDAGECAHKPYALHIILMDFLIHIYDQSIWDMSNKVREIEEHREFQTNEDYPGLHEVARHTAHATETVQVAGNVIERMASECEALAERETDDDAEQAMYERLESLRMHHSMMLGVAARSISNEKRLSNEINLLFNTMAQKDNGVNFQIARATKADGVAMKTIAIVTLTFLPATYVSAIFGMNLFSYNPDTHGGHITYSPDLWLYFVVSIPLTAAVLTIWWVWQRREEKAGDLEHGSEKANKSVGTEP</sequence>
<keyword evidence="2 5" id="KW-0812">Transmembrane</keyword>
<dbReference type="GO" id="GO:0046873">
    <property type="term" value="F:metal ion transmembrane transporter activity"/>
    <property type="evidence" value="ECO:0007669"/>
    <property type="project" value="InterPro"/>
</dbReference>
<dbReference type="HOGENOM" id="CLU_041307_1_1_1"/>
<dbReference type="SUPFAM" id="SSF144083">
    <property type="entry name" value="Magnesium transport protein CorA, transmembrane region"/>
    <property type="match status" value="1"/>
</dbReference>
<keyword evidence="7" id="KW-1185">Reference proteome</keyword>
<dbReference type="RefSeq" id="XP_040875111.1">
    <property type="nucleotide sequence ID" value="XM_041023720.1"/>
</dbReference>
<keyword evidence="3 5" id="KW-1133">Transmembrane helix</keyword>
<dbReference type="EMBL" id="KL584860">
    <property type="protein sequence ID" value="KEQ58088.1"/>
    <property type="molecule type" value="Genomic_DNA"/>
</dbReference>
<evidence type="ECO:0000313" key="7">
    <source>
        <dbReference type="Proteomes" id="UP000030672"/>
    </source>
</evidence>
<keyword evidence="4 5" id="KW-0472">Membrane</keyword>
<evidence type="ECO:0000256" key="1">
    <source>
        <dbReference type="ARBA" id="ARBA00004141"/>
    </source>
</evidence>
<dbReference type="GeneID" id="63917093"/>
<name>A0A074VCM3_AURM1</name>
<evidence type="ECO:0000256" key="4">
    <source>
        <dbReference type="ARBA" id="ARBA00023136"/>
    </source>
</evidence>
<dbReference type="Proteomes" id="UP000030672">
    <property type="component" value="Unassembled WGS sequence"/>
</dbReference>
<evidence type="ECO:0000256" key="2">
    <source>
        <dbReference type="ARBA" id="ARBA00022692"/>
    </source>
</evidence>
<gene>
    <name evidence="6" type="ORF">M437DRAFT_60246</name>
</gene>
<comment type="subcellular location">
    <subcellularLocation>
        <location evidence="1">Membrane</location>
        <topology evidence="1">Multi-pass membrane protein</topology>
    </subcellularLocation>
</comment>
<reference evidence="6 7" key="1">
    <citation type="journal article" date="2014" name="BMC Genomics">
        <title>Genome sequencing of four Aureobasidium pullulans varieties: biotechnological potential, stress tolerance, and description of new species.</title>
        <authorList>
            <person name="Gostin Ar C."/>
            <person name="Ohm R.A."/>
            <person name="Kogej T."/>
            <person name="Sonjak S."/>
            <person name="Turk M."/>
            <person name="Zajc J."/>
            <person name="Zalar P."/>
            <person name="Grube M."/>
            <person name="Sun H."/>
            <person name="Han J."/>
            <person name="Sharma A."/>
            <person name="Chiniquy J."/>
            <person name="Ngan C.Y."/>
            <person name="Lipzen A."/>
            <person name="Barry K."/>
            <person name="Grigoriev I.V."/>
            <person name="Gunde-Cimerman N."/>
        </authorList>
    </citation>
    <scope>NUCLEOTIDE SEQUENCE [LARGE SCALE GENOMIC DNA]</scope>
    <source>
        <strain evidence="6 7">CBS 110374</strain>
    </source>
</reference>
<feature type="transmembrane region" description="Helical" evidence="5">
    <location>
        <begin position="273"/>
        <end position="292"/>
    </location>
</feature>